<dbReference type="SUPFAM" id="SSF53448">
    <property type="entry name" value="Nucleotide-diphospho-sugar transferases"/>
    <property type="match status" value="1"/>
</dbReference>
<evidence type="ECO:0000256" key="8">
    <source>
        <dbReference type="ARBA" id="ARBA00022723"/>
    </source>
</evidence>
<reference evidence="20" key="1">
    <citation type="submission" date="2018-05" db="EMBL/GenBank/DDBJ databases">
        <authorList>
            <person name="Lanie J.A."/>
            <person name="Ng W.-L."/>
            <person name="Kazmierczak K.M."/>
            <person name="Andrzejewski T.M."/>
            <person name="Davidsen T.M."/>
            <person name="Wayne K.J."/>
            <person name="Tettelin H."/>
            <person name="Glass J.I."/>
            <person name="Rusch D."/>
            <person name="Podicherti R."/>
            <person name="Tsui H.-C.T."/>
            <person name="Winkler M.E."/>
        </authorList>
    </citation>
    <scope>NUCLEOTIDE SEQUENCE</scope>
</reference>
<dbReference type="InterPro" id="IPR038009">
    <property type="entry name" value="GlmU_C_LbH"/>
</dbReference>
<evidence type="ECO:0000256" key="16">
    <source>
        <dbReference type="ARBA" id="ARBA00048247"/>
    </source>
</evidence>
<dbReference type="InterPro" id="IPR029044">
    <property type="entry name" value="Nucleotide-diphossugar_trans"/>
</dbReference>
<proteinExistence type="inferred from homology"/>
<evidence type="ECO:0000256" key="2">
    <source>
        <dbReference type="ARBA" id="ARBA00004496"/>
    </source>
</evidence>
<keyword evidence="5" id="KW-0963">Cytoplasm</keyword>
<sequence length="433" mass="48190">MTNITTLILIAGKSSRFKSNKSKIFHELAGLPVIDHIYNKAKKISKNNIIFVCNKNNINTLKKRFNNCKFALQKNQNGTADAVLSAKKFIKNKSNILILFGDVPLVALSTLKKMTNIFIKDKLPGLMIAFDSTDPSGYGRVITKGKKVESVVEELNASPNIKKISLCNAGVMLCKYELLFSFINKISNKNKQKEKYLPDIFAICHQNKKSFQYILCKEEEMLGINTLDDFNKVDEIYQNLLIRNLIEKGVIIINPKTVRVSYDTQVGKNSIIEPFVFIKNGVKIKNQVIVKSHSVLEYSIIRKGSSIGPFARLRPGSVIGENVKIGNFVEIKNSKIGNKSTISHLSYIGDSQLGKNVNIGAGTITCNFDGKNKNKTIIEDNVFIGTNTSLIAPVIIRKNSKTGAGSVIKKNIPSNSLVVGFDRLVKSMKRKKK</sequence>
<accession>A0A381Z2S6</accession>
<dbReference type="GO" id="GO:0005737">
    <property type="term" value="C:cytoplasm"/>
    <property type="evidence" value="ECO:0007669"/>
    <property type="project" value="UniProtKB-SubCell"/>
</dbReference>
<evidence type="ECO:0000256" key="12">
    <source>
        <dbReference type="ARBA" id="ARBA00022984"/>
    </source>
</evidence>
<keyword evidence="10" id="KW-0460">Magnesium</keyword>
<evidence type="ECO:0000256" key="9">
    <source>
        <dbReference type="ARBA" id="ARBA00022737"/>
    </source>
</evidence>
<evidence type="ECO:0000313" key="20">
    <source>
        <dbReference type="EMBL" id="SVA83596.1"/>
    </source>
</evidence>
<comment type="similarity">
    <text evidence="3">In the C-terminal section; belongs to the transferase hexapeptide repeat family.</text>
</comment>
<keyword evidence="13" id="KW-0511">Multifunctional enzyme</keyword>
<dbReference type="GO" id="GO:0019134">
    <property type="term" value="F:glucosamine-1-phosphate N-acetyltransferase activity"/>
    <property type="evidence" value="ECO:0007669"/>
    <property type="project" value="UniProtKB-EC"/>
</dbReference>
<keyword evidence="8" id="KW-0479">Metal-binding</keyword>
<evidence type="ECO:0000256" key="4">
    <source>
        <dbReference type="ARBA" id="ARBA00007947"/>
    </source>
</evidence>
<dbReference type="Gene3D" id="3.90.550.10">
    <property type="entry name" value="Spore Coat Polysaccharide Biosynthesis Protein SpsA, Chain A"/>
    <property type="match status" value="1"/>
</dbReference>
<evidence type="ECO:0000259" key="18">
    <source>
        <dbReference type="Pfam" id="PF12804"/>
    </source>
</evidence>
<keyword evidence="6" id="KW-0808">Transferase</keyword>
<evidence type="ECO:0000256" key="15">
    <source>
        <dbReference type="ARBA" id="ARBA00023316"/>
    </source>
</evidence>
<evidence type="ECO:0000256" key="17">
    <source>
        <dbReference type="ARBA" id="ARBA00048493"/>
    </source>
</evidence>
<dbReference type="PANTHER" id="PTHR43584">
    <property type="entry name" value="NUCLEOTIDYL TRANSFERASE"/>
    <property type="match status" value="1"/>
</dbReference>
<evidence type="ECO:0000256" key="11">
    <source>
        <dbReference type="ARBA" id="ARBA00022960"/>
    </source>
</evidence>
<dbReference type="Pfam" id="PF12804">
    <property type="entry name" value="NTP_transf_3"/>
    <property type="match status" value="1"/>
</dbReference>
<evidence type="ECO:0000256" key="6">
    <source>
        <dbReference type="ARBA" id="ARBA00022679"/>
    </source>
</evidence>
<feature type="domain" description="MobA-like NTP transferase" evidence="18">
    <location>
        <begin position="7"/>
        <end position="119"/>
    </location>
</feature>
<dbReference type="GO" id="GO:0009252">
    <property type="term" value="P:peptidoglycan biosynthetic process"/>
    <property type="evidence" value="ECO:0007669"/>
    <property type="project" value="UniProtKB-KW"/>
</dbReference>
<dbReference type="HAMAP" id="MF_01631">
    <property type="entry name" value="GlmU"/>
    <property type="match status" value="1"/>
</dbReference>
<keyword evidence="9" id="KW-0677">Repeat</keyword>
<name>A0A381Z2S6_9ZZZZ</name>
<evidence type="ECO:0000259" key="19">
    <source>
        <dbReference type="Pfam" id="PF25087"/>
    </source>
</evidence>
<dbReference type="NCBIfam" id="TIGR01173">
    <property type="entry name" value="glmU"/>
    <property type="match status" value="1"/>
</dbReference>
<evidence type="ECO:0000256" key="7">
    <source>
        <dbReference type="ARBA" id="ARBA00022695"/>
    </source>
</evidence>
<comment type="cofactor">
    <cofactor evidence="1">
        <name>Mg(2+)</name>
        <dbReference type="ChEBI" id="CHEBI:18420"/>
    </cofactor>
</comment>
<evidence type="ECO:0000256" key="13">
    <source>
        <dbReference type="ARBA" id="ARBA00023268"/>
    </source>
</evidence>
<keyword evidence="12" id="KW-0573">Peptidoglycan synthesis</keyword>
<evidence type="ECO:0000256" key="5">
    <source>
        <dbReference type="ARBA" id="ARBA00022490"/>
    </source>
</evidence>
<dbReference type="Pfam" id="PF25087">
    <property type="entry name" value="GMPPB_C"/>
    <property type="match status" value="1"/>
</dbReference>
<evidence type="ECO:0000256" key="10">
    <source>
        <dbReference type="ARBA" id="ARBA00022842"/>
    </source>
</evidence>
<dbReference type="Gene3D" id="2.160.10.10">
    <property type="entry name" value="Hexapeptide repeat proteins"/>
    <property type="match status" value="1"/>
</dbReference>
<comment type="similarity">
    <text evidence="4">In the N-terminal section; belongs to the N-acetylglucosamine-1-phosphate uridyltransferase family.</text>
</comment>
<dbReference type="GO" id="GO:0003977">
    <property type="term" value="F:UDP-N-acetylglucosamine diphosphorylase activity"/>
    <property type="evidence" value="ECO:0007669"/>
    <property type="project" value="UniProtKB-EC"/>
</dbReference>
<dbReference type="InterPro" id="IPR050065">
    <property type="entry name" value="GlmU-like"/>
</dbReference>
<comment type="catalytic activity">
    <reaction evidence="17">
        <text>N-acetyl-alpha-D-glucosamine 1-phosphate + UTP + H(+) = UDP-N-acetyl-alpha-D-glucosamine + diphosphate</text>
        <dbReference type="Rhea" id="RHEA:13509"/>
        <dbReference type="ChEBI" id="CHEBI:15378"/>
        <dbReference type="ChEBI" id="CHEBI:33019"/>
        <dbReference type="ChEBI" id="CHEBI:46398"/>
        <dbReference type="ChEBI" id="CHEBI:57705"/>
        <dbReference type="ChEBI" id="CHEBI:57776"/>
        <dbReference type="EC" id="2.7.7.23"/>
    </reaction>
</comment>
<dbReference type="CDD" id="cd03353">
    <property type="entry name" value="LbH_GlmU_C"/>
    <property type="match status" value="1"/>
</dbReference>
<dbReference type="InterPro" id="IPR056729">
    <property type="entry name" value="GMPPB_C"/>
</dbReference>
<protein>
    <submittedName>
        <fullName evidence="20">Uncharacterized protein</fullName>
    </submittedName>
</protein>
<comment type="subcellular location">
    <subcellularLocation>
        <location evidence="2">Cytoplasm</location>
    </subcellularLocation>
</comment>
<organism evidence="20">
    <name type="scientific">marine metagenome</name>
    <dbReference type="NCBI Taxonomy" id="408172"/>
    <lineage>
        <taxon>unclassified sequences</taxon>
        <taxon>metagenomes</taxon>
        <taxon>ecological metagenomes</taxon>
    </lineage>
</organism>
<dbReference type="InterPro" id="IPR011004">
    <property type="entry name" value="Trimer_LpxA-like_sf"/>
</dbReference>
<dbReference type="InterPro" id="IPR001451">
    <property type="entry name" value="Hexapep"/>
</dbReference>
<dbReference type="InterPro" id="IPR025877">
    <property type="entry name" value="MobA-like_NTP_Trfase"/>
</dbReference>
<dbReference type="InterPro" id="IPR005882">
    <property type="entry name" value="Bifunctional_GlmU"/>
</dbReference>
<dbReference type="GO" id="GO:0006048">
    <property type="term" value="P:UDP-N-acetylglucosamine biosynthetic process"/>
    <property type="evidence" value="ECO:0007669"/>
    <property type="project" value="InterPro"/>
</dbReference>
<keyword evidence="14" id="KW-0012">Acyltransferase</keyword>
<feature type="domain" description="Mannose-1-phosphate guanyltransferase C-terminal" evidence="19">
    <location>
        <begin position="252"/>
        <end position="323"/>
    </location>
</feature>
<dbReference type="SUPFAM" id="SSF51161">
    <property type="entry name" value="Trimeric LpxA-like enzymes"/>
    <property type="match status" value="1"/>
</dbReference>
<dbReference type="GO" id="GO:0008360">
    <property type="term" value="P:regulation of cell shape"/>
    <property type="evidence" value="ECO:0007669"/>
    <property type="project" value="UniProtKB-KW"/>
</dbReference>
<keyword evidence="15" id="KW-0961">Cell wall biogenesis/degradation</keyword>
<dbReference type="PANTHER" id="PTHR43584:SF3">
    <property type="entry name" value="BIFUNCTIONAL PROTEIN GLMU"/>
    <property type="match status" value="1"/>
</dbReference>
<comment type="catalytic activity">
    <reaction evidence="16">
        <text>alpha-D-glucosamine 1-phosphate + acetyl-CoA = N-acetyl-alpha-D-glucosamine 1-phosphate + CoA + H(+)</text>
        <dbReference type="Rhea" id="RHEA:13725"/>
        <dbReference type="ChEBI" id="CHEBI:15378"/>
        <dbReference type="ChEBI" id="CHEBI:57287"/>
        <dbReference type="ChEBI" id="CHEBI:57288"/>
        <dbReference type="ChEBI" id="CHEBI:57776"/>
        <dbReference type="ChEBI" id="CHEBI:58516"/>
        <dbReference type="EC" id="2.3.1.157"/>
    </reaction>
</comment>
<keyword evidence="11" id="KW-0133">Cell shape</keyword>
<evidence type="ECO:0000256" key="3">
    <source>
        <dbReference type="ARBA" id="ARBA00007707"/>
    </source>
</evidence>
<dbReference type="EMBL" id="UINC01019752">
    <property type="protein sequence ID" value="SVA83596.1"/>
    <property type="molecule type" value="Genomic_DNA"/>
</dbReference>
<dbReference type="Pfam" id="PF00132">
    <property type="entry name" value="Hexapep"/>
    <property type="match status" value="1"/>
</dbReference>
<dbReference type="GO" id="GO:0071555">
    <property type="term" value="P:cell wall organization"/>
    <property type="evidence" value="ECO:0007669"/>
    <property type="project" value="UniProtKB-KW"/>
</dbReference>
<gene>
    <name evidence="20" type="ORF">METZ01_LOCUS136450</name>
</gene>
<dbReference type="AlphaFoldDB" id="A0A381Z2S6"/>
<keyword evidence="7" id="KW-0548">Nucleotidyltransferase</keyword>
<evidence type="ECO:0000256" key="1">
    <source>
        <dbReference type="ARBA" id="ARBA00001946"/>
    </source>
</evidence>
<dbReference type="GO" id="GO:0000287">
    <property type="term" value="F:magnesium ion binding"/>
    <property type="evidence" value="ECO:0007669"/>
    <property type="project" value="InterPro"/>
</dbReference>
<evidence type="ECO:0000256" key="14">
    <source>
        <dbReference type="ARBA" id="ARBA00023315"/>
    </source>
</evidence>
<dbReference type="GO" id="GO:0000902">
    <property type="term" value="P:cell morphogenesis"/>
    <property type="evidence" value="ECO:0007669"/>
    <property type="project" value="InterPro"/>
</dbReference>